<dbReference type="Proteomes" id="UP001057402">
    <property type="component" value="Chromosome 6"/>
</dbReference>
<keyword evidence="2" id="KW-1185">Reference proteome</keyword>
<organism evidence="1 2">
    <name type="scientific">Melastoma candidum</name>
    <dbReference type="NCBI Taxonomy" id="119954"/>
    <lineage>
        <taxon>Eukaryota</taxon>
        <taxon>Viridiplantae</taxon>
        <taxon>Streptophyta</taxon>
        <taxon>Embryophyta</taxon>
        <taxon>Tracheophyta</taxon>
        <taxon>Spermatophyta</taxon>
        <taxon>Magnoliopsida</taxon>
        <taxon>eudicotyledons</taxon>
        <taxon>Gunneridae</taxon>
        <taxon>Pentapetalae</taxon>
        <taxon>rosids</taxon>
        <taxon>malvids</taxon>
        <taxon>Myrtales</taxon>
        <taxon>Melastomataceae</taxon>
        <taxon>Melastomatoideae</taxon>
        <taxon>Melastomateae</taxon>
        <taxon>Melastoma</taxon>
    </lineage>
</organism>
<reference evidence="2" key="1">
    <citation type="journal article" date="2023" name="Front. Plant Sci.">
        <title>Chromosomal-level genome assembly of Melastoma candidum provides insights into trichome evolution.</title>
        <authorList>
            <person name="Zhong Y."/>
            <person name="Wu W."/>
            <person name="Sun C."/>
            <person name="Zou P."/>
            <person name="Liu Y."/>
            <person name="Dai S."/>
            <person name="Zhou R."/>
        </authorList>
    </citation>
    <scope>NUCLEOTIDE SEQUENCE [LARGE SCALE GENOMIC DNA]</scope>
</reference>
<dbReference type="EMBL" id="CM042885">
    <property type="protein sequence ID" value="KAI4364249.1"/>
    <property type="molecule type" value="Genomic_DNA"/>
</dbReference>
<protein>
    <submittedName>
        <fullName evidence="1">Uncharacterized protein</fullName>
    </submittedName>
</protein>
<evidence type="ECO:0000313" key="1">
    <source>
        <dbReference type="EMBL" id="KAI4364249.1"/>
    </source>
</evidence>
<accession>A0ACB9QGH5</accession>
<sequence>MKGGARGIKSSPYLLCFLFKNITNRKSLTLKASPFLPASFARPSILPRLHSNWRMEKYFGNAYRGDPGVPHSGSERFENIWIGSAAFSVLTWINPYMWQLSNQYNWHDKAMMFEHHHWKKAMAKNQPYQFKWNQYMDADLRESYYFNWPTYFP</sequence>
<name>A0ACB9QGH5_9MYRT</name>
<evidence type="ECO:0000313" key="2">
    <source>
        <dbReference type="Proteomes" id="UP001057402"/>
    </source>
</evidence>
<comment type="caution">
    <text evidence="1">The sequence shown here is derived from an EMBL/GenBank/DDBJ whole genome shotgun (WGS) entry which is preliminary data.</text>
</comment>
<proteinExistence type="predicted"/>
<gene>
    <name evidence="1" type="ORF">MLD38_020368</name>
</gene>